<protein>
    <submittedName>
        <fullName evidence="3">Uncharacterized protein LOC104599105</fullName>
    </submittedName>
</protein>
<reference evidence="3" key="1">
    <citation type="submission" date="2025-08" db="UniProtKB">
        <authorList>
            <consortium name="RefSeq"/>
        </authorList>
    </citation>
    <scope>IDENTIFICATION</scope>
</reference>
<feature type="compositionally biased region" description="Acidic residues" evidence="1">
    <location>
        <begin position="142"/>
        <end position="152"/>
    </location>
</feature>
<dbReference type="RefSeq" id="XP_010259782.1">
    <property type="nucleotide sequence ID" value="XM_010261480.2"/>
</dbReference>
<feature type="region of interest" description="Disordered" evidence="1">
    <location>
        <begin position="137"/>
        <end position="172"/>
    </location>
</feature>
<evidence type="ECO:0000313" key="2">
    <source>
        <dbReference type="Proteomes" id="UP000189703"/>
    </source>
</evidence>
<dbReference type="KEGG" id="nnu:104599105"/>
<dbReference type="AlphaFoldDB" id="A0A1U8ADE9"/>
<proteinExistence type="predicted"/>
<organism evidence="2 3">
    <name type="scientific">Nelumbo nucifera</name>
    <name type="common">Sacred lotus</name>
    <dbReference type="NCBI Taxonomy" id="4432"/>
    <lineage>
        <taxon>Eukaryota</taxon>
        <taxon>Viridiplantae</taxon>
        <taxon>Streptophyta</taxon>
        <taxon>Embryophyta</taxon>
        <taxon>Tracheophyta</taxon>
        <taxon>Spermatophyta</taxon>
        <taxon>Magnoliopsida</taxon>
        <taxon>Proteales</taxon>
        <taxon>Nelumbonaceae</taxon>
        <taxon>Nelumbo</taxon>
    </lineage>
</organism>
<dbReference type="InParanoid" id="A0A1U8ADE9"/>
<keyword evidence="2" id="KW-1185">Reference proteome</keyword>
<feature type="compositionally biased region" description="Acidic residues" evidence="1">
    <location>
        <begin position="162"/>
        <end position="172"/>
    </location>
</feature>
<evidence type="ECO:0000313" key="3">
    <source>
        <dbReference type="RefSeq" id="XP_010259782.1"/>
    </source>
</evidence>
<evidence type="ECO:0000256" key="1">
    <source>
        <dbReference type="SAM" id="MobiDB-lite"/>
    </source>
</evidence>
<sequence>MVVNSSIHALAIQAERGLKRVEAAEATSCAARAELSRSQRDKEALGMVVRHMADLKLDLKHQVEYLQEDIREKTRIFSQVVEEAKVKIIEDYIASSRFDDMMVGSYRWGFKLSRWMIRNTYPELDISAITTSHITQEMAAAADDDPDSEDEAGPSGIIEVPSEGEEDVPPGL</sequence>
<dbReference type="Proteomes" id="UP000189703">
    <property type="component" value="Unplaced"/>
</dbReference>
<name>A0A1U8ADE9_NELNU</name>
<gene>
    <name evidence="3" type="primary">LOC104599105</name>
</gene>
<accession>A0A1U8ADE9</accession>
<dbReference type="GeneID" id="104599105"/>